<protein>
    <submittedName>
        <fullName evidence="1">Uncharacterized protein</fullName>
    </submittedName>
</protein>
<proteinExistence type="predicted"/>
<sequence>MPADAHTVAVIADKGLRLARCSHPSFRRCGVWGRPKGSKTMVKDSARKKAARAYAEATGVSHAAAARLTARRHGGFSAAAVHTELMQALHEAGWPVEYETFAENAEYRGYAGPARFLVGRASQVAEFGGEAPDPDDDTRLDVSQPPTVEMAAPLTPTGFEAHAQISGDRPAHELIAELNRMLAAGRARAVAKAANQAQCAVCGDAYPGAHLLPAAGDDELTLCPVCAFDGDVHVTAGHVTAYLTYQIDQLAATDLAMPAGWAGPVALLACTAPTGFDDQLTRLWKQAGTVLLPADYWSQPEQLWVWLPPGARPAPLVRFGPGARLGALVAALDEQCPDLRQRARAAETENWRDAGWSDDEPPPGLFLDQLWPAAVAYAVSLQTQAAERREHRPPLQHLAGSFDSLLDHLALMESTLDFDDIESTLSVSIETIIDVLWPHPAQTSPPENGRHSTMR</sequence>
<evidence type="ECO:0000313" key="1">
    <source>
        <dbReference type="EMBL" id="GGM29109.1"/>
    </source>
</evidence>
<dbReference type="Proteomes" id="UP000608890">
    <property type="component" value="Unassembled WGS sequence"/>
</dbReference>
<name>A0A917TMK5_9ACTN</name>
<keyword evidence="2" id="KW-1185">Reference proteome</keyword>
<dbReference type="EMBL" id="BMNB01000004">
    <property type="protein sequence ID" value="GGM29109.1"/>
    <property type="molecule type" value="Genomic_DNA"/>
</dbReference>
<comment type="caution">
    <text evidence="1">The sequence shown here is derived from an EMBL/GenBank/DDBJ whole genome shotgun (WGS) entry which is preliminary data.</text>
</comment>
<dbReference type="RefSeq" id="WP_189041403.1">
    <property type="nucleotide sequence ID" value="NZ_BMNB01000004.1"/>
</dbReference>
<organism evidence="1 2">
    <name type="scientific">Micromonospora sonchi</name>
    <dbReference type="NCBI Taxonomy" id="1763543"/>
    <lineage>
        <taxon>Bacteria</taxon>
        <taxon>Bacillati</taxon>
        <taxon>Actinomycetota</taxon>
        <taxon>Actinomycetes</taxon>
        <taxon>Micromonosporales</taxon>
        <taxon>Micromonosporaceae</taxon>
        <taxon>Micromonospora</taxon>
    </lineage>
</organism>
<reference evidence="1" key="1">
    <citation type="journal article" date="2014" name="Int. J. Syst. Evol. Microbiol.">
        <title>Complete genome sequence of Corynebacterium casei LMG S-19264T (=DSM 44701T), isolated from a smear-ripened cheese.</title>
        <authorList>
            <consortium name="US DOE Joint Genome Institute (JGI-PGF)"/>
            <person name="Walter F."/>
            <person name="Albersmeier A."/>
            <person name="Kalinowski J."/>
            <person name="Ruckert C."/>
        </authorList>
    </citation>
    <scope>NUCLEOTIDE SEQUENCE</scope>
    <source>
        <strain evidence="1">CGMCC 4.7312</strain>
    </source>
</reference>
<gene>
    <name evidence="1" type="ORF">GCM10011608_12270</name>
</gene>
<accession>A0A917TMK5</accession>
<reference evidence="1" key="2">
    <citation type="submission" date="2020-09" db="EMBL/GenBank/DDBJ databases">
        <authorList>
            <person name="Sun Q."/>
            <person name="Zhou Y."/>
        </authorList>
    </citation>
    <scope>NUCLEOTIDE SEQUENCE</scope>
    <source>
        <strain evidence="1">CGMCC 4.7312</strain>
    </source>
</reference>
<dbReference type="AlphaFoldDB" id="A0A917TMK5"/>
<evidence type="ECO:0000313" key="2">
    <source>
        <dbReference type="Proteomes" id="UP000608890"/>
    </source>
</evidence>